<dbReference type="EMBL" id="CM027684">
    <property type="protein sequence ID" value="KAG0530316.1"/>
    <property type="molecule type" value="Genomic_DNA"/>
</dbReference>
<evidence type="ECO:0000256" key="15">
    <source>
        <dbReference type="ARBA" id="ARBA00023136"/>
    </source>
</evidence>
<keyword evidence="9" id="KW-0752">Steroid biosynthesis</keyword>
<dbReference type="Proteomes" id="UP000807115">
    <property type="component" value="Chromosome 5"/>
</dbReference>
<evidence type="ECO:0000256" key="22">
    <source>
        <dbReference type="ARBA" id="ARBA00042983"/>
    </source>
</evidence>
<evidence type="ECO:0000256" key="24">
    <source>
        <dbReference type="ARBA" id="ARBA00058467"/>
    </source>
</evidence>
<dbReference type="PANTHER" id="PTHR24304">
    <property type="entry name" value="CYTOCHROME P450 FAMILY 7"/>
    <property type="match status" value="1"/>
</dbReference>
<evidence type="ECO:0000256" key="23">
    <source>
        <dbReference type="ARBA" id="ARBA00051013"/>
    </source>
</evidence>
<evidence type="ECO:0000256" key="7">
    <source>
        <dbReference type="ARBA" id="ARBA00022679"/>
    </source>
</evidence>
<dbReference type="Gene3D" id="1.10.630.10">
    <property type="entry name" value="Cytochrome P450"/>
    <property type="match status" value="1"/>
</dbReference>
<keyword evidence="16" id="KW-1207">Sterol metabolism</keyword>
<keyword evidence="5" id="KW-0489">Methyltransferase</keyword>
<dbReference type="InterPro" id="IPR002403">
    <property type="entry name" value="Cyt_P450_E_grp-IV"/>
</dbReference>
<dbReference type="AlphaFoldDB" id="A0A921R0R3"/>
<dbReference type="Pfam" id="PF00067">
    <property type="entry name" value="p450"/>
    <property type="match status" value="1"/>
</dbReference>
<dbReference type="InterPro" id="IPR001128">
    <property type="entry name" value="Cyt_P450"/>
</dbReference>
<protein>
    <recommendedName>
        <fullName evidence="25">Obtusifoliol 14-alpha demethylase</fullName>
        <ecNumber evidence="19">1.14.14.154</ecNumber>
    </recommendedName>
    <alternativeName>
        <fullName evidence="20">CYPLI</fullName>
    </alternativeName>
    <alternativeName>
        <fullName evidence="22">Cytochrome P450 51</fullName>
    </alternativeName>
    <alternativeName>
        <fullName evidence="21">Cytochrome P450-LIA1</fullName>
    </alternativeName>
</protein>
<dbReference type="GO" id="GO:0016020">
    <property type="term" value="C:membrane"/>
    <property type="evidence" value="ECO:0007669"/>
    <property type="project" value="UniProtKB-SubCell"/>
</dbReference>
<evidence type="ECO:0000256" key="14">
    <source>
        <dbReference type="ARBA" id="ARBA00023098"/>
    </source>
</evidence>
<evidence type="ECO:0000313" key="28">
    <source>
        <dbReference type="EMBL" id="KAG0530316.1"/>
    </source>
</evidence>
<evidence type="ECO:0000256" key="1">
    <source>
        <dbReference type="ARBA" id="ARBA00001971"/>
    </source>
</evidence>
<dbReference type="SUPFAM" id="SSF48264">
    <property type="entry name" value="Cytochrome P450"/>
    <property type="match status" value="1"/>
</dbReference>
<evidence type="ECO:0000256" key="5">
    <source>
        <dbReference type="ARBA" id="ARBA00022603"/>
    </source>
</evidence>
<evidence type="ECO:0000256" key="19">
    <source>
        <dbReference type="ARBA" id="ARBA00038974"/>
    </source>
</evidence>
<keyword evidence="7" id="KW-0808">Transferase</keyword>
<keyword evidence="13 27" id="KW-0503">Monooxygenase</keyword>
<keyword evidence="4" id="KW-0444">Lipid biosynthesis</keyword>
<comment type="function">
    <text evidence="24">Catalyzes the 14-alpha demethylation of obtusifoliol to 4 alpha-methyl-5 alpha-ergosta-8,14,24(28)-trien-3 beta-ol.</text>
</comment>
<comment type="caution">
    <text evidence="28">The sequence shown here is derived from an EMBL/GenBank/DDBJ whole genome shotgun (WGS) entry which is preliminary data.</text>
</comment>
<dbReference type="InterPro" id="IPR036396">
    <property type="entry name" value="Cyt_P450_sf"/>
</dbReference>
<evidence type="ECO:0000256" key="21">
    <source>
        <dbReference type="ARBA" id="ARBA00042513"/>
    </source>
</evidence>
<comment type="subcellular location">
    <subcellularLocation>
        <location evidence="2">Membrane</location>
        <topology evidence="2">Single-pass membrane protein</topology>
    </subcellularLocation>
</comment>
<sequence>MDMVNSSAVPFSIALVFIAAVITKVAWGRKTTDLVSSCTNTLTRPPAVITGITSAVLLLHTLCTKGFRAMLQEQYTKFGSVFTISFFGMKTTFLVGPEVSAHFYQGPESEISHGNFLDFTVPMCGKDVGYGVDIATRIEQSRFYLDTLKPAKLRCHFAPMLQEVEKYFAQWGQQGTVDLKQELDQLLMLISARCLLGKEIREKMVDEVFSTFHDLTENSLQLTSLLFPYAPTPTTQRRDKAPARLSSIFAEIVRSRKSTNRVEEDLLQNLMDSKYKDGRPTTEAEVTGLLIGLLFAAKHNTTSTSTWIGARLLSHTECLEAALEEQQHIVNKHGDNIDYDTLLEMSFLHCCIKEALRMHPPSTIFLRKVHKNFTVQTTEGYKYEIPRGHTIASPLVINHNIPHIYKDPDVYDPHRFSHGREEDRVGGKFTYNAFGGGRHACAGEAYAYMQVKVIWSHLLRNFELKLVSPFPKTNWLKLIPEPRGEVEVSYKRRILPRNMLEK</sequence>
<dbReference type="PANTHER" id="PTHR24304:SF2">
    <property type="entry name" value="24-HYDROXYCHOLESTEROL 7-ALPHA-HYDROXYLASE"/>
    <property type="match status" value="1"/>
</dbReference>
<dbReference type="GO" id="GO:0008168">
    <property type="term" value="F:methyltransferase activity"/>
    <property type="evidence" value="ECO:0007669"/>
    <property type="project" value="UniProtKB-KW"/>
</dbReference>
<comment type="catalytic activity">
    <reaction evidence="23">
        <text>a 14alpha-methyl steroid + 3 reduced [NADPH--hemoprotein reductase] + 3 O2 = a Delta(14) steroid + formate + 3 oxidized [NADPH--hemoprotein reductase] + 4 H2O + 4 H(+)</text>
        <dbReference type="Rhea" id="RHEA:54028"/>
        <dbReference type="Rhea" id="RHEA-COMP:11964"/>
        <dbReference type="Rhea" id="RHEA-COMP:11965"/>
        <dbReference type="ChEBI" id="CHEBI:15377"/>
        <dbReference type="ChEBI" id="CHEBI:15378"/>
        <dbReference type="ChEBI" id="CHEBI:15379"/>
        <dbReference type="ChEBI" id="CHEBI:15740"/>
        <dbReference type="ChEBI" id="CHEBI:57618"/>
        <dbReference type="ChEBI" id="CHEBI:58210"/>
        <dbReference type="ChEBI" id="CHEBI:138029"/>
        <dbReference type="ChEBI" id="CHEBI:138031"/>
        <dbReference type="EC" id="1.14.14.154"/>
    </reaction>
</comment>
<keyword evidence="14" id="KW-0443">Lipid metabolism</keyword>
<gene>
    <name evidence="28" type="ORF">BDA96_05G175400</name>
</gene>
<evidence type="ECO:0000256" key="8">
    <source>
        <dbReference type="ARBA" id="ARBA00022723"/>
    </source>
</evidence>
<evidence type="ECO:0000256" key="16">
    <source>
        <dbReference type="ARBA" id="ARBA00023166"/>
    </source>
</evidence>
<evidence type="ECO:0000256" key="27">
    <source>
        <dbReference type="RuleBase" id="RU000461"/>
    </source>
</evidence>
<keyword evidence="8 26" id="KW-0479">Metal-binding</keyword>
<dbReference type="PROSITE" id="PS00086">
    <property type="entry name" value="CYTOCHROME_P450"/>
    <property type="match status" value="1"/>
</dbReference>
<dbReference type="EC" id="1.14.14.154" evidence="19"/>
<evidence type="ECO:0000256" key="2">
    <source>
        <dbReference type="ARBA" id="ARBA00004167"/>
    </source>
</evidence>
<dbReference type="InterPro" id="IPR017972">
    <property type="entry name" value="Cyt_P450_CS"/>
</dbReference>
<dbReference type="GO" id="GO:0005506">
    <property type="term" value="F:iron ion binding"/>
    <property type="evidence" value="ECO:0007669"/>
    <property type="project" value="InterPro"/>
</dbReference>
<evidence type="ECO:0000256" key="11">
    <source>
        <dbReference type="ARBA" id="ARBA00023004"/>
    </source>
</evidence>
<comment type="cofactor">
    <cofactor evidence="1 26">
        <name>heme</name>
        <dbReference type="ChEBI" id="CHEBI:30413"/>
    </cofactor>
</comment>
<keyword evidence="6 26" id="KW-0349">Heme</keyword>
<name>A0A921R0R3_SORBI</name>
<evidence type="ECO:0000256" key="6">
    <source>
        <dbReference type="ARBA" id="ARBA00022617"/>
    </source>
</evidence>
<keyword evidence="17" id="KW-0753">Steroid metabolism</keyword>
<evidence type="ECO:0000256" key="12">
    <source>
        <dbReference type="ARBA" id="ARBA00023011"/>
    </source>
</evidence>
<dbReference type="FunFam" id="1.10.630.10:FF:000028">
    <property type="entry name" value="Cytochrome p450 51g1"/>
    <property type="match status" value="1"/>
</dbReference>
<keyword evidence="11 26" id="KW-0408">Iron</keyword>
<evidence type="ECO:0000256" key="17">
    <source>
        <dbReference type="ARBA" id="ARBA00023221"/>
    </source>
</evidence>
<evidence type="ECO:0000256" key="26">
    <source>
        <dbReference type="PIRSR" id="PIRSR602403-1"/>
    </source>
</evidence>
<dbReference type="GO" id="GO:0016126">
    <property type="term" value="P:sterol biosynthetic process"/>
    <property type="evidence" value="ECO:0007669"/>
    <property type="project" value="UniProtKB-KW"/>
</dbReference>
<evidence type="ECO:0000256" key="9">
    <source>
        <dbReference type="ARBA" id="ARBA00022955"/>
    </source>
</evidence>
<comment type="similarity">
    <text evidence="3 27">Belongs to the cytochrome P450 family.</text>
</comment>
<evidence type="ECO:0000256" key="3">
    <source>
        <dbReference type="ARBA" id="ARBA00010617"/>
    </source>
</evidence>
<dbReference type="GO" id="GO:0008398">
    <property type="term" value="F:sterol 14-demethylase activity"/>
    <property type="evidence" value="ECO:0007669"/>
    <property type="project" value="UniProtKB-EC"/>
</dbReference>
<dbReference type="PRINTS" id="PR00465">
    <property type="entry name" value="EP450IV"/>
</dbReference>
<evidence type="ECO:0000256" key="25">
    <source>
        <dbReference type="ARBA" id="ARBA00072797"/>
    </source>
</evidence>
<accession>A0A921R0R3</accession>
<evidence type="ECO:0000256" key="20">
    <source>
        <dbReference type="ARBA" id="ARBA00042370"/>
    </source>
</evidence>
<evidence type="ECO:0000256" key="18">
    <source>
        <dbReference type="ARBA" id="ARBA00037887"/>
    </source>
</evidence>
<keyword evidence="12" id="KW-0756">Sterol biosynthesis</keyword>
<evidence type="ECO:0000256" key="13">
    <source>
        <dbReference type="ARBA" id="ARBA00023033"/>
    </source>
</evidence>
<dbReference type="GO" id="GO:0020037">
    <property type="term" value="F:heme binding"/>
    <property type="evidence" value="ECO:0007669"/>
    <property type="project" value="InterPro"/>
</dbReference>
<organism evidence="28 29">
    <name type="scientific">Sorghum bicolor</name>
    <name type="common">Sorghum</name>
    <name type="synonym">Sorghum vulgare</name>
    <dbReference type="NCBI Taxonomy" id="4558"/>
    <lineage>
        <taxon>Eukaryota</taxon>
        <taxon>Viridiplantae</taxon>
        <taxon>Streptophyta</taxon>
        <taxon>Embryophyta</taxon>
        <taxon>Tracheophyta</taxon>
        <taxon>Spermatophyta</taxon>
        <taxon>Magnoliopsida</taxon>
        <taxon>Liliopsida</taxon>
        <taxon>Poales</taxon>
        <taxon>Poaceae</taxon>
        <taxon>PACMAD clade</taxon>
        <taxon>Panicoideae</taxon>
        <taxon>Andropogonodae</taxon>
        <taxon>Andropogoneae</taxon>
        <taxon>Sorghinae</taxon>
        <taxon>Sorghum</taxon>
    </lineage>
</organism>
<dbReference type="CDD" id="cd11042">
    <property type="entry name" value="CYP51-like"/>
    <property type="match status" value="1"/>
</dbReference>
<proteinExistence type="inferred from homology"/>
<feature type="binding site" description="axial binding residue" evidence="26">
    <location>
        <position position="441"/>
    </location>
    <ligand>
        <name>heme</name>
        <dbReference type="ChEBI" id="CHEBI:30413"/>
    </ligand>
    <ligandPart>
        <name>Fe</name>
        <dbReference type="ChEBI" id="CHEBI:18248"/>
    </ligandPart>
</feature>
<evidence type="ECO:0000256" key="10">
    <source>
        <dbReference type="ARBA" id="ARBA00023002"/>
    </source>
</evidence>
<reference evidence="28" key="2">
    <citation type="submission" date="2020-10" db="EMBL/GenBank/DDBJ databases">
        <authorList>
            <person name="Cooper E.A."/>
            <person name="Brenton Z.W."/>
            <person name="Flinn B.S."/>
            <person name="Jenkins J."/>
            <person name="Shu S."/>
            <person name="Flowers D."/>
            <person name="Luo F."/>
            <person name="Wang Y."/>
            <person name="Xia P."/>
            <person name="Barry K."/>
            <person name="Daum C."/>
            <person name="Lipzen A."/>
            <person name="Yoshinaga Y."/>
            <person name="Schmutz J."/>
            <person name="Saski C."/>
            <person name="Vermerris W."/>
            <person name="Kresovich S."/>
        </authorList>
    </citation>
    <scope>NUCLEOTIDE SEQUENCE</scope>
</reference>
<evidence type="ECO:0000313" key="29">
    <source>
        <dbReference type="Proteomes" id="UP000807115"/>
    </source>
</evidence>
<dbReference type="GO" id="GO:0032259">
    <property type="term" value="P:methylation"/>
    <property type="evidence" value="ECO:0007669"/>
    <property type="project" value="UniProtKB-KW"/>
</dbReference>
<dbReference type="InterPro" id="IPR050529">
    <property type="entry name" value="CYP450_sterol_14alpha_dmase"/>
</dbReference>
<keyword evidence="15" id="KW-0472">Membrane</keyword>
<reference evidence="28" key="1">
    <citation type="journal article" date="2019" name="BMC Genomics">
        <title>A new reference genome for Sorghum bicolor reveals high levels of sequence similarity between sweet and grain genotypes: implications for the genetics of sugar metabolism.</title>
        <authorList>
            <person name="Cooper E.A."/>
            <person name="Brenton Z.W."/>
            <person name="Flinn B.S."/>
            <person name="Jenkins J."/>
            <person name="Shu S."/>
            <person name="Flowers D."/>
            <person name="Luo F."/>
            <person name="Wang Y."/>
            <person name="Xia P."/>
            <person name="Barry K."/>
            <person name="Daum C."/>
            <person name="Lipzen A."/>
            <person name="Yoshinaga Y."/>
            <person name="Schmutz J."/>
            <person name="Saski C."/>
            <person name="Vermerris W."/>
            <person name="Kresovich S."/>
        </authorList>
    </citation>
    <scope>NUCLEOTIDE SEQUENCE</scope>
</reference>
<keyword evidence="10 27" id="KW-0560">Oxidoreductase</keyword>
<comment type="pathway">
    <text evidence="18">Steroid biosynthesis; zymosterol biosynthesis; zymosterol from lanosterol: step 1/6.</text>
</comment>
<evidence type="ECO:0000256" key="4">
    <source>
        <dbReference type="ARBA" id="ARBA00022516"/>
    </source>
</evidence>